<keyword evidence="2 3" id="KW-0040">ANK repeat</keyword>
<feature type="repeat" description="ANK" evidence="3">
    <location>
        <begin position="47"/>
        <end position="79"/>
    </location>
</feature>
<name>A0A0R3T224_RODNA</name>
<dbReference type="Proteomes" id="UP000278807">
    <property type="component" value="Unassembled WGS sequence"/>
</dbReference>
<reference evidence="6" key="1">
    <citation type="submission" date="2017-02" db="UniProtKB">
        <authorList>
            <consortium name="WormBaseParasite"/>
        </authorList>
    </citation>
    <scope>IDENTIFICATION</scope>
</reference>
<evidence type="ECO:0000256" key="2">
    <source>
        <dbReference type="ARBA" id="ARBA00023043"/>
    </source>
</evidence>
<dbReference type="WBParaSite" id="HNAJ_0000095901-mRNA-1">
    <property type="protein sequence ID" value="HNAJ_0000095901-mRNA-1"/>
    <property type="gene ID" value="HNAJ_0000095901"/>
</dbReference>
<dbReference type="InterPro" id="IPR002110">
    <property type="entry name" value="Ankyrin_rpt"/>
</dbReference>
<keyword evidence="1" id="KW-0677">Repeat</keyword>
<accession>A0A0R3T224</accession>
<evidence type="ECO:0000313" key="4">
    <source>
        <dbReference type="EMBL" id="VDN96818.1"/>
    </source>
</evidence>
<feature type="repeat" description="ANK" evidence="3">
    <location>
        <begin position="244"/>
        <end position="276"/>
    </location>
</feature>
<dbReference type="Pfam" id="PF00023">
    <property type="entry name" value="Ank"/>
    <property type="match status" value="1"/>
</dbReference>
<dbReference type="SMART" id="SM00248">
    <property type="entry name" value="ANK"/>
    <property type="match status" value="8"/>
</dbReference>
<reference evidence="4 5" key="2">
    <citation type="submission" date="2018-11" db="EMBL/GenBank/DDBJ databases">
        <authorList>
            <consortium name="Pathogen Informatics"/>
        </authorList>
    </citation>
    <scope>NUCLEOTIDE SEQUENCE [LARGE SCALE GENOMIC DNA]</scope>
</reference>
<gene>
    <name evidence="4" type="ORF">HNAJ_LOCUS959</name>
</gene>
<dbReference type="PROSITE" id="PS50088">
    <property type="entry name" value="ANK_REPEAT"/>
    <property type="match status" value="4"/>
</dbReference>
<protein>
    <submittedName>
        <fullName evidence="6">ANK_REP_REGION domain-containing protein</fullName>
    </submittedName>
</protein>
<dbReference type="PANTHER" id="PTHR24198:SF165">
    <property type="entry name" value="ANKYRIN REPEAT-CONTAINING PROTEIN-RELATED"/>
    <property type="match status" value="1"/>
</dbReference>
<organism evidence="6">
    <name type="scientific">Rodentolepis nana</name>
    <name type="common">Dwarf tapeworm</name>
    <name type="synonym">Hymenolepis nana</name>
    <dbReference type="NCBI Taxonomy" id="102285"/>
    <lineage>
        <taxon>Eukaryota</taxon>
        <taxon>Metazoa</taxon>
        <taxon>Spiralia</taxon>
        <taxon>Lophotrochozoa</taxon>
        <taxon>Platyhelminthes</taxon>
        <taxon>Cestoda</taxon>
        <taxon>Eucestoda</taxon>
        <taxon>Cyclophyllidea</taxon>
        <taxon>Hymenolepididae</taxon>
        <taxon>Rodentolepis</taxon>
    </lineage>
</organism>
<feature type="repeat" description="ANK" evidence="3">
    <location>
        <begin position="211"/>
        <end position="243"/>
    </location>
</feature>
<proteinExistence type="predicted"/>
<dbReference type="AlphaFoldDB" id="A0A0R3T224"/>
<dbReference type="PANTHER" id="PTHR24198">
    <property type="entry name" value="ANKYRIN REPEAT AND PROTEIN KINASE DOMAIN-CONTAINING PROTEIN"/>
    <property type="match status" value="1"/>
</dbReference>
<evidence type="ECO:0000256" key="1">
    <source>
        <dbReference type="ARBA" id="ARBA00022737"/>
    </source>
</evidence>
<evidence type="ECO:0000313" key="5">
    <source>
        <dbReference type="Proteomes" id="UP000278807"/>
    </source>
</evidence>
<dbReference type="Gene3D" id="1.25.40.20">
    <property type="entry name" value="Ankyrin repeat-containing domain"/>
    <property type="match status" value="3"/>
</dbReference>
<sequence>MANNKEALHNFGSSSLTLSAAIESGDADALRDLLKAGRSPDEYEWDAGTTPLIQATEKRNLEAMRILLKYRATISKKHKDGYTAIHVASVIGFLKGLELLSSYGGDLTEPDKDNLTPLVLAASEGHVNVVHYLFHISRSSNSPCSSSPVTPLVIAAIRNKIDVVEFLLHAEDKSAYSLSELNQALLQATILGHEEVVRALLEHTADPNYKQDLPPIHAAIQKGHHNILLLLCNHDANFEIRDKRGFTPLMTACFERNLPAVKYLLEIGANVKASARNGKYTPLKIARRAKVPEIVQLIESALETKF</sequence>
<dbReference type="EMBL" id="UZAE01000326">
    <property type="protein sequence ID" value="VDN96818.1"/>
    <property type="molecule type" value="Genomic_DNA"/>
</dbReference>
<evidence type="ECO:0000313" key="6">
    <source>
        <dbReference type="WBParaSite" id="HNAJ_0000095901-mRNA-1"/>
    </source>
</evidence>
<dbReference type="InterPro" id="IPR036770">
    <property type="entry name" value="Ankyrin_rpt-contain_sf"/>
</dbReference>
<dbReference type="Pfam" id="PF12796">
    <property type="entry name" value="Ank_2"/>
    <property type="match status" value="2"/>
</dbReference>
<dbReference type="STRING" id="102285.A0A0R3T224"/>
<dbReference type="SUPFAM" id="SSF48403">
    <property type="entry name" value="Ankyrin repeat"/>
    <property type="match status" value="1"/>
</dbReference>
<dbReference type="PROSITE" id="PS50297">
    <property type="entry name" value="ANK_REP_REGION"/>
    <property type="match status" value="1"/>
</dbReference>
<feature type="repeat" description="ANK" evidence="3">
    <location>
        <begin position="80"/>
        <end position="112"/>
    </location>
</feature>
<evidence type="ECO:0000256" key="3">
    <source>
        <dbReference type="PROSITE-ProRule" id="PRU00023"/>
    </source>
</evidence>
<dbReference type="OrthoDB" id="194358at2759"/>
<keyword evidence="5" id="KW-1185">Reference proteome</keyword>